<dbReference type="Proteomes" id="UP001305702">
    <property type="component" value="Chromosome"/>
</dbReference>
<reference evidence="1 2" key="1">
    <citation type="submission" date="2022-02" db="EMBL/GenBank/DDBJ databases">
        <title>Paenibacillus sp. MBLB1776 Whole Genome Shotgun Sequencing.</title>
        <authorList>
            <person name="Hwang C.Y."/>
            <person name="Cho E.-S."/>
            <person name="Seo M.-J."/>
        </authorList>
    </citation>
    <scope>NUCLEOTIDE SEQUENCE [LARGE SCALE GENOMIC DNA]</scope>
    <source>
        <strain evidence="1 2">MBLB1776</strain>
    </source>
</reference>
<keyword evidence="2" id="KW-1185">Reference proteome</keyword>
<dbReference type="Pfam" id="PF26325">
    <property type="entry name" value="YhjD"/>
    <property type="match status" value="1"/>
</dbReference>
<dbReference type="RefSeq" id="WP_315603467.1">
    <property type="nucleotide sequence ID" value="NZ_CP130318.1"/>
</dbReference>
<dbReference type="InterPro" id="IPR058600">
    <property type="entry name" value="YhjD-like"/>
</dbReference>
<proteinExistence type="predicted"/>
<sequence>MAMNAIDLRKPPQPTESEAALVRKYVLLPVLLTMLQRDIDAVTRSALKVSLPYIVIMQRMMDTVREDLSRVRSGLGKAGIRIYTEEKNAKGIQCKYVCRGYHESFTMSRDSVKAEVSLLAGQYVDAR</sequence>
<name>A0AA96LAJ3_9BACL</name>
<evidence type="ECO:0000313" key="2">
    <source>
        <dbReference type="Proteomes" id="UP001305702"/>
    </source>
</evidence>
<organism evidence="1 2">
    <name type="scientific">Paenibacillus aurantius</name>
    <dbReference type="NCBI Taxonomy" id="2918900"/>
    <lineage>
        <taxon>Bacteria</taxon>
        <taxon>Bacillati</taxon>
        <taxon>Bacillota</taxon>
        <taxon>Bacilli</taxon>
        <taxon>Bacillales</taxon>
        <taxon>Paenibacillaceae</taxon>
        <taxon>Paenibacillus</taxon>
    </lineage>
</organism>
<dbReference type="KEGG" id="paun:MJA45_18950"/>
<protein>
    <submittedName>
        <fullName evidence="1">Uncharacterized protein</fullName>
    </submittedName>
</protein>
<dbReference type="AlphaFoldDB" id="A0AA96LAJ3"/>
<accession>A0AA96LAJ3</accession>
<dbReference type="EMBL" id="CP130318">
    <property type="protein sequence ID" value="WNQ09693.1"/>
    <property type="molecule type" value="Genomic_DNA"/>
</dbReference>
<gene>
    <name evidence="1" type="ORF">MJA45_18950</name>
</gene>
<evidence type="ECO:0000313" key="1">
    <source>
        <dbReference type="EMBL" id="WNQ09693.1"/>
    </source>
</evidence>